<dbReference type="GO" id="GO:0006275">
    <property type="term" value="P:regulation of DNA replication"/>
    <property type="evidence" value="ECO:0007669"/>
    <property type="project" value="UniProtKB-UniRule"/>
</dbReference>
<dbReference type="AlphaFoldDB" id="A0A0G1L466"/>
<dbReference type="Gene3D" id="1.10.1750.10">
    <property type="match status" value="1"/>
</dbReference>
<feature type="region of interest" description="Domain I, interacts with DnaA modulators" evidence="8">
    <location>
        <begin position="1"/>
        <end position="111"/>
    </location>
</feature>
<dbReference type="PANTHER" id="PTHR30050">
    <property type="entry name" value="CHROMOSOMAL REPLICATION INITIATOR PROTEIN DNAA"/>
    <property type="match status" value="1"/>
</dbReference>
<comment type="caution">
    <text evidence="8">Lacks conserved residue(s) required for the propagation of feature annotation.</text>
</comment>
<dbReference type="InterPro" id="IPR013317">
    <property type="entry name" value="DnaA_dom"/>
</dbReference>
<dbReference type="HAMAP" id="MF_00377">
    <property type="entry name" value="DnaA_bact"/>
    <property type="match status" value="1"/>
</dbReference>
<evidence type="ECO:0000256" key="10">
    <source>
        <dbReference type="RuleBase" id="RU000577"/>
    </source>
</evidence>
<dbReference type="InterPro" id="IPR020591">
    <property type="entry name" value="Chromosome_initiator_DnaA-like"/>
</dbReference>
<dbReference type="InterPro" id="IPR038454">
    <property type="entry name" value="DnaA_N_sf"/>
</dbReference>
<dbReference type="Pfam" id="PF08299">
    <property type="entry name" value="Bac_DnaA_C"/>
    <property type="match status" value="1"/>
</dbReference>
<reference evidence="14 15" key="1">
    <citation type="journal article" date="2015" name="Nature">
        <title>rRNA introns, odd ribosomes, and small enigmatic genomes across a large radiation of phyla.</title>
        <authorList>
            <person name="Brown C.T."/>
            <person name="Hug L.A."/>
            <person name="Thomas B.C."/>
            <person name="Sharon I."/>
            <person name="Castelle C.J."/>
            <person name="Singh A."/>
            <person name="Wilkins M.J."/>
            <person name="Williams K.H."/>
            <person name="Banfield J.F."/>
        </authorList>
    </citation>
    <scope>NUCLEOTIDE SEQUENCE [LARGE SCALE GENOMIC DNA]</scope>
</reference>
<evidence type="ECO:0000256" key="8">
    <source>
        <dbReference type="HAMAP-Rule" id="MF_00377"/>
    </source>
</evidence>
<dbReference type="GO" id="GO:0005886">
    <property type="term" value="C:plasma membrane"/>
    <property type="evidence" value="ECO:0007669"/>
    <property type="project" value="TreeGrafter"/>
</dbReference>
<evidence type="ECO:0000313" key="15">
    <source>
        <dbReference type="Proteomes" id="UP000033966"/>
    </source>
</evidence>
<keyword evidence="4 8" id="KW-0547">Nucleotide-binding</keyword>
<evidence type="ECO:0000259" key="12">
    <source>
        <dbReference type="SMART" id="SM00382"/>
    </source>
</evidence>
<comment type="function">
    <text evidence="8 10">Plays an essential role in the initiation and regulation of chromosomal replication. ATP-DnaA binds to the origin of replication (oriC) to initiate formation of the DNA replication initiation complex once per cell cycle. Binds the DnaA box (a 9 base pair repeat at the origin) and separates the double-stranded (ds)DNA. Forms a right-handed helical filament on oriC DNA; dsDNA binds to the exterior of the filament while single-stranded (ss)DNA is stabiized in the filament's interior. The ATP-DnaA-oriC complex binds and stabilizes one strand of the AT-rich DNA unwinding element (DUE), permitting loading of DNA polymerase. After initiation quickly degrades to an ADP-DnaA complex that is not apt for DNA replication. Binds acidic phospholipids.</text>
</comment>
<feature type="binding site" evidence="8">
    <location>
        <position position="175"/>
    </location>
    <ligand>
        <name>ATP</name>
        <dbReference type="ChEBI" id="CHEBI:30616"/>
    </ligand>
</feature>
<name>A0A0G1L466_9BACT</name>
<dbReference type="PATRIC" id="fig|1618662.3.peg.605"/>
<evidence type="ECO:0000313" key="14">
    <source>
        <dbReference type="EMBL" id="KKT90560.1"/>
    </source>
</evidence>
<dbReference type="Pfam" id="PF00308">
    <property type="entry name" value="Bac_DnaA"/>
    <property type="match status" value="1"/>
</dbReference>
<dbReference type="GO" id="GO:0005737">
    <property type="term" value="C:cytoplasm"/>
    <property type="evidence" value="ECO:0007669"/>
    <property type="project" value="UniProtKB-SubCell"/>
</dbReference>
<comment type="subunit">
    <text evidence="8">Oligomerizes as a right-handed, spiral filament on DNA at oriC.</text>
</comment>
<evidence type="ECO:0000256" key="6">
    <source>
        <dbReference type="ARBA" id="ARBA00023121"/>
    </source>
</evidence>
<dbReference type="Proteomes" id="UP000033966">
    <property type="component" value="Unassembled WGS sequence"/>
</dbReference>
<dbReference type="Pfam" id="PF11638">
    <property type="entry name" value="DnaA_N"/>
    <property type="match status" value="1"/>
</dbReference>
<dbReference type="Gene3D" id="3.40.50.300">
    <property type="entry name" value="P-loop containing nucleotide triphosphate hydrolases"/>
    <property type="match status" value="1"/>
</dbReference>
<evidence type="ECO:0000256" key="3">
    <source>
        <dbReference type="ARBA" id="ARBA00022705"/>
    </source>
</evidence>
<dbReference type="InterPro" id="IPR027417">
    <property type="entry name" value="P-loop_NTPase"/>
</dbReference>
<feature type="binding site" evidence="8">
    <location>
        <position position="178"/>
    </location>
    <ligand>
        <name>ATP</name>
        <dbReference type="ChEBI" id="CHEBI:30616"/>
    </ligand>
</feature>
<evidence type="ECO:0000256" key="11">
    <source>
        <dbReference type="RuleBase" id="RU004227"/>
    </source>
</evidence>
<comment type="subcellular location">
    <subcellularLocation>
        <location evidence="8">Cytoplasm</location>
    </subcellularLocation>
</comment>
<dbReference type="SMART" id="SM00382">
    <property type="entry name" value="AAA"/>
    <property type="match status" value="1"/>
</dbReference>
<feature type="binding site" evidence="8">
    <location>
        <position position="177"/>
    </location>
    <ligand>
        <name>ATP</name>
        <dbReference type="ChEBI" id="CHEBI:30616"/>
    </ligand>
</feature>
<dbReference type="PANTHER" id="PTHR30050:SF2">
    <property type="entry name" value="CHROMOSOMAL REPLICATION INITIATOR PROTEIN DNAA"/>
    <property type="match status" value="1"/>
</dbReference>
<dbReference type="InterPro" id="IPR001957">
    <property type="entry name" value="Chromosome_initiator_DnaA"/>
</dbReference>
<feature type="region of interest" description="Domain IV, binds dsDNA" evidence="8">
    <location>
        <begin position="349"/>
        <end position="469"/>
    </location>
</feature>
<evidence type="ECO:0000256" key="1">
    <source>
        <dbReference type="ARBA" id="ARBA00006583"/>
    </source>
</evidence>
<dbReference type="InterPro" id="IPR013159">
    <property type="entry name" value="DnaA_C"/>
</dbReference>
<dbReference type="GO" id="GO:0003688">
    <property type="term" value="F:DNA replication origin binding"/>
    <property type="evidence" value="ECO:0007669"/>
    <property type="project" value="UniProtKB-UniRule"/>
</dbReference>
<dbReference type="Gene3D" id="1.10.8.60">
    <property type="match status" value="1"/>
</dbReference>
<dbReference type="InterPro" id="IPR010921">
    <property type="entry name" value="Trp_repressor/repl_initiator"/>
</dbReference>
<dbReference type="SUPFAM" id="SSF52540">
    <property type="entry name" value="P-loop containing nucleoside triphosphate hydrolases"/>
    <property type="match status" value="1"/>
</dbReference>
<evidence type="ECO:0000256" key="5">
    <source>
        <dbReference type="ARBA" id="ARBA00022840"/>
    </source>
</evidence>
<feature type="domain" description="Chromosomal replication initiator DnaA C-terminal" evidence="13">
    <location>
        <begin position="376"/>
        <end position="445"/>
    </location>
</feature>
<gene>
    <name evidence="8" type="primary">dnaA</name>
    <name evidence="14" type="ORF">UW92_C0034G0002</name>
</gene>
<feature type="binding site" evidence="8">
    <location>
        <position position="179"/>
    </location>
    <ligand>
        <name>ATP</name>
        <dbReference type="ChEBI" id="CHEBI:30616"/>
    </ligand>
</feature>
<proteinExistence type="inferred from homology"/>
<dbReference type="NCBIfam" id="TIGR00362">
    <property type="entry name" value="DnaA"/>
    <property type="match status" value="1"/>
</dbReference>
<comment type="caution">
    <text evidence="14">The sequence shown here is derived from an EMBL/GenBank/DDBJ whole genome shotgun (WGS) entry which is preliminary data.</text>
</comment>
<dbReference type="SMART" id="SM00760">
    <property type="entry name" value="Bac_DnaA_C"/>
    <property type="match status" value="1"/>
</dbReference>
<evidence type="ECO:0000256" key="4">
    <source>
        <dbReference type="ARBA" id="ARBA00022741"/>
    </source>
</evidence>
<evidence type="ECO:0000259" key="13">
    <source>
        <dbReference type="SMART" id="SM00760"/>
    </source>
</evidence>
<protein>
    <recommendedName>
        <fullName evidence="8 9">Chromosomal replication initiator protein DnaA</fullName>
    </recommendedName>
</protein>
<feature type="domain" description="AAA+ ATPase" evidence="12">
    <location>
        <begin position="164"/>
        <end position="288"/>
    </location>
</feature>
<keyword evidence="3 8" id="KW-0235">DNA replication</keyword>
<evidence type="ECO:0000256" key="7">
    <source>
        <dbReference type="ARBA" id="ARBA00023125"/>
    </source>
</evidence>
<keyword evidence="6 8" id="KW-0446">Lipid-binding</keyword>
<comment type="similarity">
    <text evidence="1 8 11">Belongs to the DnaA family.</text>
</comment>
<dbReference type="Gene3D" id="3.30.300.180">
    <property type="match status" value="1"/>
</dbReference>
<organism evidence="14 15">
    <name type="scientific">Candidatus Jorgensenbacteria bacterium GW2011_GWA2_45_13</name>
    <dbReference type="NCBI Taxonomy" id="1618662"/>
    <lineage>
        <taxon>Bacteria</taxon>
        <taxon>Candidatus Joergenseniibacteriota</taxon>
    </lineage>
</organism>
<evidence type="ECO:0000256" key="9">
    <source>
        <dbReference type="NCBIfam" id="TIGR00362"/>
    </source>
</evidence>
<dbReference type="GO" id="GO:0008289">
    <property type="term" value="F:lipid binding"/>
    <property type="evidence" value="ECO:0007669"/>
    <property type="project" value="UniProtKB-KW"/>
</dbReference>
<keyword evidence="2 8" id="KW-0963">Cytoplasm</keyword>
<dbReference type="GO" id="GO:0005524">
    <property type="term" value="F:ATP binding"/>
    <property type="evidence" value="ECO:0007669"/>
    <property type="project" value="UniProtKB-UniRule"/>
</dbReference>
<comment type="domain">
    <text evidence="8">Domain I is involved in oligomerization and binding regulators, domain II is flexibile and of varying length in different bacteria, domain III forms the AAA+ region, while domain IV binds dsDNA.</text>
</comment>
<dbReference type="InterPro" id="IPR024633">
    <property type="entry name" value="DnaA_N_dom"/>
</dbReference>
<dbReference type="GO" id="GO:0006270">
    <property type="term" value="P:DNA replication initiation"/>
    <property type="evidence" value="ECO:0007669"/>
    <property type="project" value="UniProtKB-UniRule"/>
</dbReference>
<dbReference type="FunFam" id="3.40.50.300:FF:000668">
    <property type="entry name" value="Chromosomal replication initiator protein DnaA"/>
    <property type="match status" value="1"/>
</dbReference>
<dbReference type="CDD" id="cd00009">
    <property type="entry name" value="AAA"/>
    <property type="match status" value="1"/>
</dbReference>
<keyword evidence="7 8" id="KW-0238">DNA-binding</keyword>
<dbReference type="EMBL" id="LCKF01000034">
    <property type="protein sequence ID" value="KKT90560.1"/>
    <property type="molecule type" value="Genomic_DNA"/>
</dbReference>
<dbReference type="PRINTS" id="PR00051">
    <property type="entry name" value="DNAA"/>
</dbReference>
<dbReference type="CDD" id="cd06571">
    <property type="entry name" value="Bac_DnaA_C"/>
    <property type="match status" value="1"/>
</dbReference>
<dbReference type="SUPFAM" id="SSF48295">
    <property type="entry name" value="TrpR-like"/>
    <property type="match status" value="1"/>
</dbReference>
<accession>A0A0G1L466</accession>
<evidence type="ECO:0000256" key="2">
    <source>
        <dbReference type="ARBA" id="ARBA00022490"/>
    </source>
</evidence>
<dbReference type="InterPro" id="IPR003593">
    <property type="entry name" value="AAA+_ATPase"/>
</dbReference>
<sequence>METNQINPATQTNSGDLWQAVLGEIEIQISRPNFLTWLKQSQLMGVEERDGVALVGLPNNFAKEWVKNRYHKLILGSLRNFNPSIKNVNYAVFHQNFSAPKNDGSAKKRDAGAQKPAPQLSLELKIDPKTNLNPKYTLDSFVVGASNELAYAAIQAVIKDVGKKYNPLFVYGGVGLGKTHLLQATGNEIQRFYNNAVSVLYVTSEKFLNDVVSSIRNKRMEDMKRKYRDVDVLIIDDIQFIGGKTSTEQEFFHTFNALYENNKQIIMSSDRAPAAIPTLEERLRSRFEGGMIADISYPDYEMRLAILKSKSQAQNLSVDDKTLEFIASRVQKNMRELEGVLNKVFFYMQYKGGGIDNKKLEEIINETIQISPKNITTQEVIRTVAEFFEVPVSDLIDRSRKKEVVEPRQIAMYLLRDILKLSFPHIGEKLGKRDHTTAIHACEKIAKDLSQSPQLGQKILLIKERLYKT</sequence>
<keyword evidence="5 8" id="KW-0067">ATP-binding</keyword>